<evidence type="ECO:0000256" key="2">
    <source>
        <dbReference type="ARBA" id="ARBA00004919"/>
    </source>
</evidence>
<dbReference type="AlphaFoldDB" id="A0A1G7HNB3"/>
<evidence type="ECO:0000313" key="16">
    <source>
        <dbReference type="Proteomes" id="UP000199406"/>
    </source>
</evidence>
<dbReference type="FunFam" id="1.10.357.140:FF:000001">
    <property type="entry name" value="Protoheme IX farnesyltransferase"/>
    <property type="match status" value="1"/>
</dbReference>
<evidence type="ECO:0000256" key="5">
    <source>
        <dbReference type="ARBA" id="ARBA00022679"/>
    </source>
</evidence>
<evidence type="ECO:0000256" key="12">
    <source>
        <dbReference type="ARBA" id="ARBA00042475"/>
    </source>
</evidence>
<feature type="transmembrane region" description="Helical" evidence="14">
    <location>
        <begin position="132"/>
        <end position="151"/>
    </location>
</feature>
<dbReference type="PANTHER" id="PTHR43448">
    <property type="entry name" value="PROTOHEME IX FARNESYLTRANSFERASE, MITOCHONDRIAL"/>
    <property type="match status" value="1"/>
</dbReference>
<evidence type="ECO:0000256" key="9">
    <source>
        <dbReference type="ARBA" id="ARBA00023136"/>
    </source>
</evidence>
<evidence type="ECO:0000256" key="8">
    <source>
        <dbReference type="ARBA" id="ARBA00023133"/>
    </source>
</evidence>
<dbReference type="EMBL" id="FNBT01000001">
    <property type="protein sequence ID" value="SDF01901.1"/>
    <property type="molecule type" value="Genomic_DNA"/>
</dbReference>
<feature type="transmembrane region" description="Helical" evidence="14">
    <location>
        <begin position="64"/>
        <end position="85"/>
    </location>
</feature>
<dbReference type="InterPro" id="IPR006369">
    <property type="entry name" value="Protohaem_IX_farnesylTrfase"/>
</dbReference>
<dbReference type="STRING" id="1550231.SAMN05660662_0725"/>
<dbReference type="NCBIfam" id="TIGR01473">
    <property type="entry name" value="cyoE_ctaB"/>
    <property type="match status" value="1"/>
</dbReference>
<dbReference type="GO" id="GO:0048034">
    <property type="term" value="P:heme O biosynthetic process"/>
    <property type="evidence" value="ECO:0007669"/>
    <property type="project" value="UniProtKB-UniRule"/>
</dbReference>
<dbReference type="UniPathway" id="UPA00834">
    <property type="reaction ID" value="UER00712"/>
</dbReference>
<dbReference type="NCBIfam" id="NF003349">
    <property type="entry name" value="PRK04375.1-2"/>
    <property type="match status" value="1"/>
</dbReference>
<dbReference type="InterPro" id="IPR030470">
    <property type="entry name" value="UbiA_prenylTrfase_CS"/>
</dbReference>
<gene>
    <name evidence="14" type="primary">ctaB</name>
    <name evidence="15" type="ORF">SAMN05660662_0725</name>
</gene>
<dbReference type="Gene3D" id="1.10.357.140">
    <property type="entry name" value="UbiA prenyltransferase"/>
    <property type="match status" value="1"/>
</dbReference>
<feature type="transmembrane region" description="Helical" evidence="14">
    <location>
        <begin position="252"/>
        <end position="274"/>
    </location>
</feature>
<comment type="similarity">
    <text evidence="14">Belongs to the UbiA prenyltransferase family. Protoheme IX farnesyltransferase subfamily.</text>
</comment>
<comment type="pathway">
    <text evidence="2 14">Porphyrin-containing compound metabolism; heme O biosynthesis; heme O from protoheme: step 1/1.</text>
</comment>
<feature type="transmembrane region" description="Helical" evidence="14">
    <location>
        <begin position="185"/>
        <end position="206"/>
    </location>
</feature>
<dbReference type="RefSeq" id="WP_176946226.1">
    <property type="nucleotide sequence ID" value="NZ_FNBT01000001.1"/>
</dbReference>
<comment type="catalytic activity">
    <reaction evidence="13 14">
        <text>heme b + (2E,6E)-farnesyl diphosphate + H2O = Fe(II)-heme o + diphosphate</text>
        <dbReference type="Rhea" id="RHEA:28070"/>
        <dbReference type="ChEBI" id="CHEBI:15377"/>
        <dbReference type="ChEBI" id="CHEBI:33019"/>
        <dbReference type="ChEBI" id="CHEBI:60344"/>
        <dbReference type="ChEBI" id="CHEBI:60530"/>
        <dbReference type="ChEBI" id="CHEBI:175763"/>
        <dbReference type="EC" id="2.5.1.141"/>
    </reaction>
</comment>
<dbReference type="InterPro" id="IPR000537">
    <property type="entry name" value="UbiA_prenyltransferase"/>
</dbReference>
<keyword evidence="16" id="KW-1185">Reference proteome</keyword>
<dbReference type="PANTHER" id="PTHR43448:SF7">
    <property type="entry name" value="4-HYDROXYBENZOATE SOLANESYLTRANSFERASE"/>
    <property type="match status" value="1"/>
</dbReference>
<feature type="transmembrane region" description="Helical" evidence="14">
    <location>
        <begin position="39"/>
        <end position="58"/>
    </location>
</feature>
<dbReference type="GO" id="GO:0005886">
    <property type="term" value="C:plasma membrane"/>
    <property type="evidence" value="ECO:0007669"/>
    <property type="project" value="UniProtKB-SubCell"/>
</dbReference>
<evidence type="ECO:0000256" key="6">
    <source>
        <dbReference type="ARBA" id="ARBA00022692"/>
    </source>
</evidence>
<comment type="function">
    <text evidence="14">Converts heme B (protoheme IX) to heme O by substitution of the vinyl group on carbon 2 of heme B porphyrin ring with a hydroxyethyl farnesyl side group.</text>
</comment>
<keyword evidence="9 14" id="KW-0472">Membrane</keyword>
<dbReference type="InterPro" id="IPR044878">
    <property type="entry name" value="UbiA_sf"/>
</dbReference>
<dbReference type="HAMAP" id="MF_00154">
    <property type="entry name" value="CyoE_CtaB"/>
    <property type="match status" value="1"/>
</dbReference>
<dbReference type="EC" id="2.5.1.141" evidence="3 14"/>
<dbReference type="PROSITE" id="PS00943">
    <property type="entry name" value="UBIA"/>
    <property type="match status" value="1"/>
</dbReference>
<keyword evidence="6 14" id="KW-0812">Transmembrane</keyword>
<name>A0A1G7HNB3_9ACTN</name>
<evidence type="ECO:0000256" key="14">
    <source>
        <dbReference type="HAMAP-Rule" id="MF_00154"/>
    </source>
</evidence>
<evidence type="ECO:0000313" key="15">
    <source>
        <dbReference type="EMBL" id="SDF01901.1"/>
    </source>
</evidence>
<evidence type="ECO:0000256" key="7">
    <source>
        <dbReference type="ARBA" id="ARBA00022989"/>
    </source>
</evidence>
<reference evidence="16" key="1">
    <citation type="submission" date="2016-10" db="EMBL/GenBank/DDBJ databases">
        <authorList>
            <person name="Varghese N."/>
            <person name="Submissions S."/>
        </authorList>
    </citation>
    <scope>NUCLEOTIDE SEQUENCE [LARGE SCALE GENOMIC DNA]</scope>
    <source>
        <strain evidence="16">DSM 44268</strain>
    </source>
</reference>
<feature type="transmembrane region" description="Helical" evidence="14">
    <location>
        <begin position="163"/>
        <end position="179"/>
    </location>
</feature>
<protein>
    <recommendedName>
        <fullName evidence="11 14">Protoheme IX farnesyltransferase</fullName>
        <ecNumber evidence="3 14">2.5.1.141</ecNumber>
    </recommendedName>
    <alternativeName>
        <fullName evidence="12 14">Heme B farnesyltransferase</fullName>
    </alternativeName>
    <alternativeName>
        <fullName evidence="10 14">Heme O synthase</fullName>
    </alternativeName>
</protein>
<dbReference type="Proteomes" id="UP000199406">
    <property type="component" value="Unassembled WGS sequence"/>
</dbReference>
<feature type="transmembrane region" description="Helical" evidence="14">
    <location>
        <begin position="218"/>
        <end position="240"/>
    </location>
</feature>
<organism evidence="15 16">
    <name type="scientific">Blastococcus aurantiacus</name>
    <dbReference type="NCBI Taxonomy" id="1550231"/>
    <lineage>
        <taxon>Bacteria</taxon>
        <taxon>Bacillati</taxon>
        <taxon>Actinomycetota</taxon>
        <taxon>Actinomycetes</taxon>
        <taxon>Geodermatophilales</taxon>
        <taxon>Geodermatophilaceae</taxon>
        <taxon>Blastococcus</taxon>
    </lineage>
</organism>
<evidence type="ECO:0000256" key="1">
    <source>
        <dbReference type="ARBA" id="ARBA00004651"/>
    </source>
</evidence>
<evidence type="ECO:0000256" key="13">
    <source>
        <dbReference type="ARBA" id="ARBA00047690"/>
    </source>
</evidence>
<keyword evidence="7 14" id="KW-1133">Transmembrane helix</keyword>
<feature type="transmembrane region" description="Helical" evidence="14">
    <location>
        <begin position="106"/>
        <end position="126"/>
    </location>
</feature>
<dbReference type="GO" id="GO:0008495">
    <property type="term" value="F:protoheme IX farnesyltransferase activity"/>
    <property type="evidence" value="ECO:0007669"/>
    <property type="project" value="UniProtKB-UniRule"/>
</dbReference>
<keyword evidence="5 14" id="KW-0808">Transferase</keyword>
<feature type="transmembrane region" description="Helical" evidence="14">
    <location>
        <begin position="294"/>
        <end position="314"/>
    </location>
</feature>
<keyword evidence="4 14" id="KW-1003">Cell membrane</keyword>
<accession>A0A1G7HNB3</accession>
<keyword evidence="8 14" id="KW-0350">Heme biosynthesis</keyword>
<comment type="subcellular location">
    <subcellularLocation>
        <location evidence="1 14">Cell membrane</location>
        <topology evidence="1 14">Multi-pass membrane protein</topology>
    </subcellularLocation>
</comment>
<evidence type="ECO:0000256" key="10">
    <source>
        <dbReference type="ARBA" id="ARBA00030253"/>
    </source>
</evidence>
<evidence type="ECO:0000256" key="3">
    <source>
        <dbReference type="ARBA" id="ARBA00012292"/>
    </source>
</evidence>
<proteinExistence type="inferred from homology"/>
<sequence>MTALSERFTTARQEGRTTGRTAAVRARVLAYVGLTKPRIIELLLVTTVPAMMLAARGWPSFSLLLATLVGGTLAAGAANVFNCYFDRDIDRLMQRTQKRPLVTGEVTPRAALVFGFVLTVSSIALLAATTTLLAAALAAAAIFYYAVLYTMVFKRHTRRSTEWGGVPGAAPVLIGWAAVTGSLDWPAVVVFAVVFCWQMPHFWALALRFKDDYARADVPMLPVVTTALSVGRQSVAWAWATVAVSLLLWPVATGYGIGLGYTIPAILLGGWFVVEAHRLLARIKRGGDMKPMQLFHVSISYLALLMVAIVVDAIV</sequence>
<evidence type="ECO:0000256" key="11">
    <source>
        <dbReference type="ARBA" id="ARBA00040810"/>
    </source>
</evidence>
<evidence type="ECO:0000256" key="4">
    <source>
        <dbReference type="ARBA" id="ARBA00022475"/>
    </source>
</evidence>
<dbReference type="Pfam" id="PF01040">
    <property type="entry name" value="UbiA"/>
    <property type="match status" value="1"/>
</dbReference>
<comment type="miscellaneous">
    <text evidence="14">Carbon 2 of the heme B porphyrin ring is defined according to the Fischer nomenclature.</text>
</comment>
<dbReference type="CDD" id="cd13957">
    <property type="entry name" value="PT_UbiA_Cox10"/>
    <property type="match status" value="1"/>
</dbReference>